<name>A0AAE1UPA6_9EUCA</name>
<dbReference type="InterPro" id="IPR026913">
    <property type="entry name" value="METTL24"/>
</dbReference>
<keyword evidence="3" id="KW-1185">Reference proteome</keyword>
<dbReference type="PANTHER" id="PTHR32026">
    <property type="entry name" value="METHYLTRANSFERASE-LIKE PROTEIN 24"/>
    <property type="match status" value="1"/>
</dbReference>
<organism evidence="2 3">
    <name type="scientific">Petrolisthes manimaculis</name>
    <dbReference type="NCBI Taxonomy" id="1843537"/>
    <lineage>
        <taxon>Eukaryota</taxon>
        <taxon>Metazoa</taxon>
        <taxon>Ecdysozoa</taxon>
        <taxon>Arthropoda</taxon>
        <taxon>Crustacea</taxon>
        <taxon>Multicrustacea</taxon>
        <taxon>Malacostraca</taxon>
        <taxon>Eumalacostraca</taxon>
        <taxon>Eucarida</taxon>
        <taxon>Decapoda</taxon>
        <taxon>Pleocyemata</taxon>
        <taxon>Anomura</taxon>
        <taxon>Galatheoidea</taxon>
        <taxon>Porcellanidae</taxon>
        <taxon>Petrolisthes</taxon>
    </lineage>
</organism>
<reference evidence="2" key="1">
    <citation type="submission" date="2023-11" db="EMBL/GenBank/DDBJ databases">
        <title>Genome assemblies of two species of porcelain crab, Petrolisthes cinctipes and Petrolisthes manimaculis (Anomura: Porcellanidae).</title>
        <authorList>
            <person name="Angst P."/>
        </authorList>
    </citation>
    <scope>NUCLEOTIDE SEQUENCE</scope>
    <source>
        <strain evidence="2">PB745_02</strain>
        <tissue evidence="2">Gill</tissue>
    </source>
</reference>
<sequence length="290" mass="33821">MRMMTSQNTLYRKVGWAALIGVVCLTVYVMNTRKDGAYVYMTLPQLSSGGQVRELLDVKHCPVPGLASIEQYRTYLHHTETACKNMRQFGGHPPAPRDGRKFVCMDQRFNIKPGNCTIFSFGVNNEWSFEDEMEKFGCKVYAFDPTMGKEDHRRSPGIQFFATGIANYQGVKKIGMGKNWEMRKVDRFENMVNQVGETDNEIDFIKLDVELSEVDFLQDMLLNSQHVLHNIKQIAMEVHDDTFKGDLSQTSRQQVFWPYFMLMRCHDFRLIQSRDAGRWREVVWAREVKW</sequence>
<comment type="caution">
    <text evidence="2">The sequence shown here is derived from an EMBL/GenBank/DDBJ whole genome shotgun (WGS) entry which is preliminary data.</text>
</comment>
<evidence type="ECO:0000313" key="2">
    <source>
        <dbReference type="EMBL" id="KAK4325279.1"/>
    </source>
</evidence>
<evidence type="ECO:0000259" key="1">
    <source>
        <dbReference type="Pfam" id="PF13383"/>
    </source>
</evidence>
<feature type="domain" description="Methyltransferase" evidence="1">
    <location>
        <begin position="78"/>
        <end position="240"/>
    </location>
</feature>
<proteinExistence type="predicted"/>
<dbReference type="PANTHER" id="PTHR32026:SF10">
    <property type="entry name" value="METHYLTRANSFERASE-LIKE PROTEIN 24-RELATED"/>
    <property type="match status" value="1"/>
</dbReference>
<accession>A0AAE1UPA6</accession>
<protein>
    <recommendedName>
        <fullName evidence="1">Methyltransferase domain-containing protein</fullName>
    </recommendedName>
</protein>
<gene>
    <name evidence="2" type="ORF">Pmani_004140</name>
</gene>
<dbReference type="AlphaFoldDB" id="A0AAE1UPA6"/>
<dbReference type="Proteomes" id="UP001292094">
    <property type="component" value="Unassembled WGS sequence"/>
</dbReference>
<dbReference type="InterPro" id="IPR025714">
    <property type="entry name" value="Methyltranfer_dom"/>
</dbReference>
<dbReference type="EMBL" id="JAWZYT010000290">
    <property type="protein sequence ID" value="KAK4325279.1"/>
    <property type="molecule type" value="Genomic_DNA"/>
</dbReference>
<evidence type="ECO:0000313" key="3">
    <source>
        <dbReference type="Proteomes" id="UP001292094"/>
    </source>
</evidence>
<dbReference type="Pfam" id="PF13383">
    <property type="entry name" value="Methyltransf_22"/>
    <property type="match status" value="1"/>
</dbReference>